<dbReference type="PANTHER" id="PTHR42878">
    <property type="entry name" value="TWO-COMPONENT HISTIDINE KINASE"/>
    <property type="match status" value="1"/>
</dbReference>
<dbReference type="Gene3D" id="1.10.287.130">
    <property type="match status" value="1"/>
</dbReference>
<dbReference type="GO" id="GO:0016301">
    <property type="term" value="F:kinase activity"/>
    <property type="evidence" value="ECO:0007669"/>
    <property type="project" value="UniProtKB-KW"/>
</dbReference>
<proteinExistence type="predicted"/>
<dbReference type="Pfam" id="PF00512">
    <property type="entry name" value="HisKA"/>
    <property type="match status" value="1"/>
</dbReference>
<dbReference type="RefSeq" id="WP_307689425.1">
    <property type="nucleotide sequence ID" value="NZ_JAUSRO010000005.1"/>
</dbReference>
<dbReference type="Proteomes" id="UP001226867">
    <property type="component" value="Unassembled WGS sequence"/>
</dbReference>
<dbReference type="PROSITE" id="PS50109">
    <property type="entry name" value="HIS_KIN"/>
    <property type="match status" value="1"/>
</dbReference>
<accession>A0ABT9S5G7</accession>
<dbReference type="InterPro" id="IPR003594">
    <property type="entry name" value="HATPase_dom"/>
</dbReference>
<evidence type="ECO:0000256" key="5">
    <source>
        <dbReference type="ARBA" id="ARBA00022777"/>
    </source>
</evidence>
<dbReference type="PRINTS" id="PR00344">
    <property type="entry name" value="BCTRLSENSOR"/>
</dbReference>
<comment type="catalytic activity">
    <reaction evidence="1">
        <text>ATP + protein L-histidine = ADP + protein N-phospho-L-histidine.</text>
        <dbReference type="EC" id="2.7.13.3"/>
    </reaction>
</comment>
<feature type="domain" description="Histidine kinase" evidence="6">
    <location>
        <begin position="30"/>
        <end position="241"/>
    </location>
</feature>
<organism evidence="7 8">
    <name type="scientific">Variovorax ginsengisoli</name>
    <dbReference type="NCBI Taxonomy" id="363844"/>
    <lineage>
        <taxon>Bacteria</taxon>
        <taxon>Pseudomonadati</taxon>
        <taxon>Pseudomonadota</taxon>
        <taxon>Betaproteobacteria</taxon>
        <taxon>Burkholderiales</taxon>
        <taxon>Comamonadaceae</taxon>
        <taxon>Variovorax</taxon>
    </lineage>
</organism>
<dbReference type="Gene3D" id="3.30.565.10">
    <property type="entry name" value="Histidine kinase-like ATPase, C-terminal domain"/>
    <property type="match status" value="1"/>
</dbReference>
<dbReference type="SMART" id="SM00388">
    <property type="entry name" value="HisKA"/>
    <property type="match status" value="1"/>
</dbReference>
<dbReference type="SMART" id="SM00387">
    <property type="entry name" value="HATPase_c"/>
    <property type="match status" value="1"/>
</dbReference>
<evidence type="ECO:0000259" key="6">
    <source>
        <dbReference type="PROSITE" id="PS50109"/>
    </source>
</evidence>
<comment type="caution">
    <text evidence="7">The sequence shown here is derived from an EMBL/GenBank/DDBJ whole genome shotgun (WGS) entry which is preliminary data.</text>
</comment>
<dbReference type="InterPro" id="IPR036097">
    <property type="entry name" value="HisK_dim/P_sf"/>
</dbReference>
<sequence length="243" mass="25474">MGAGQSTGDDASTQGARGEHALTAQHLCMLLGHDLRNPLAAIDLATHLIARGPLEPSQASALAHIVSATQRAQELISELIDCIDSTRGRGLAIHKQSVTLHALVADALAARSRGSPAPVLEHDRIGEGACTADPARLAQLLDHLVGNALAHGAPQRPVIVASIIEASCFRIVVHNEGPMVPTERMPALFEPVSNGRTTPSGRSVGLGLFFVRQIAHAHDGEVHLRSDASGTTVTVRFPRTADA</sequence>
<keyword evidence="3" id="KW-0597">Phosphoprotein</keyword>
<dbReference type="InterPro" id="IPR050351">
    <property type="entry name" value="BphY/WalK/GraS-like"/>
</dbReference>
<evidence type="ECO:0000313" key="8">
    <source>
        <dbReference type="Proteomes" id="UP001226867"/>
    </source>
</evidence>
<evidence type="ECO:0000256" key="4">
    <source>
        <dbReference type="ARBA" id="ARBA00022679"/>
    </source>
</evidence>
<evidence type="ECO:0000313" key="7">
    <source>
        <dbReference type="EMBL" id="MDP9899608.1"/>
    </source>
</evidence>
<dbReference type="SUPFAM" id="SSF47384">
    <property type="entry name" value="Homodimeric domain of signal transducing histidine kinase"/>
    <property type="match status" value="1"/>
</dbReference>
<dbReference type="InterPro" id="IPR004358">
    <property type="entry name" value="Sig_transdc_His_kin-like_C"/>
</dbReference>
<evidence type="ECO:0000256" key="2">
    <source>
        <dbReference type="ARBA" id="ARBA00012438"/>
    </source>
</evidence>
<evidence type="ECO:0000256" key="3">
    <source>
        <dbReference type="ARBA" id="ARBA00022553"/>
    </source>
</evidence>
<keyword evidence="4" id="KW-0808">Transferase</keyword>
<evidence type="ECO:0000256" key="1">
    <source>
        <dbReference type="ARBA" id="ARBA00000085"/>
    </source>
</evidence>
<dbReference type="EC" id="2.7.13.3" evidence="2"/>
<keyword evidence="5 7" id="KW-0418">Kinase</keyword>
<dbReference type="EMBL" id="JAUSRO010000005">
    <property type="protein sequence ID" value="MDP9899608.1"/>
    <property type="molecule type" value="Genomic_DNA"/>
</dbReference>
<gene>
    <name evidence="7" type="ORF">J2W36_001859</name>
</gene>
<dbReference type="InterPro" id="IPR003661">
    <property type="entry name" value="HisK_dim/P_dom"/>
</dbReference>
<dbReference type="InterPro" id="IPR005467">
    <property type="entry name" value="His_kinase_dom"/>
</dbReference>
<reference evidence="7 8" key="1">
    <citation type="submission" date="2023-07" db="EMBL/GenBank/DDBJ databases">
        <title>Sorghum-associated microbial communities from plants grown in Nebraska, USA.</title>
        <authorList>
            <person name="Schachtman D."/>
        </authorList>
    </citation>
    <scope>NUCLEOTIDE SEQUENCE [LARGE SCALE GENOMIC DNA]</scope>
    <source>
        <strain evidence="7 8">DS1607</strain>
    </source>
</reference>
<dbReference type="Pfam" id="PF02518">
    <property type="entry name" value="HATPase_c"/>
    <property type="match status" value="1"/>
</dbReference>
<dbReference type="InterPro" id="IPR036890">
    <property type="entry name" value="HATPase_C_sf"/>
</dbReference>
<dbReference type="SUPFAM" id="SSF55874">
    <property type="entry name" value="ATPase domain of HSP90 chaperone/DNA topoisomerase II/histidine kinase"/>
    <property type="match status" value="1"/>
</dbReference>
<dbReference type="PANTHER" id="PTHR42878:SF14">
    <property type="entry name" value="OSMOLARITY TWO-COMPONENT SYSTEM PROTEIN SSK1"/>
    <property type="match status" value="1"/>
</dbReference>
<name>A0ABT9S5G7_9BURK</name>
<dbReference type="CDD" id="cd00082">
    <property type="entry name" value="HisKA"/>
    <property type="match status" value="1"/>
</dbReference>
<keyword evidence="8" id="KW-1185">Reference proteome</keyword>
<protein>
    <recommendedName>
        <fullName evidence="2">histidine kinase</fullName>
        <ecNumber evidence="2">2.7.13.3</ecNumber>
    </recommendedName>
</protein>